<comment type="caution">
    <text evidence="8">The sequence shown here is derived from an EMBL/GenBank/DDBJ whole genome shotgun (WGS) entry which is preliminary data.</text>
</comment>
<accession>A0ABT1Z712</accession>
<evidence type="ECO:0000256" key="2">
    <source>
        <dbReference type="ARBA" id="ARBA00022553"/>
    </source>
</evidence>
<dbReference type="InterPro" id="IPR036095">
    <property type="entry name" value="PTS_EIIB-like_sf"/>
</dbReference>
<feature type="domain" description="PTS EIIB type-2" evidence="7">
    <location>
        <begin position="7"/>
        <end position="103"/>
    </location>
</feature>
<evidence type="ECO:0000256" key="1">
    <source>
        <dbReference type="ARBA" id="ARBA00022448"/>
    </source>
</evidence>
<dbReference type="EMBL" id="JANSKA010000002">
    <property type="protein sequence ID" value="MCR9035999.1"/>
    <property type="molecule type" value="Genomic_DNA"/>
</dbReference>
<gene>
    <name evidence="8" type="ORF">NVS32_03435</name>
</gene>
<evidence type="ECO:0000259" key="7">
    <source>
        <dbReference type="PROSITE" id="PS51099"/>
    </source>
</evidence>
<keyword evidence="3" id="KW-0762">Sugar transport</keyword>
<keyword evidence="6" id="KW-0418">Kinase</keyword>
<dbReference type="Gene3D" id="3.40.50.2300">
    <property type="match status" value="1"/>
</dbReference>
<dbReference type="EC" id="2.7.1.202" evidence="8"/>
<dbReference type="SUPFAM" id="SSF52794">
    <property type="entry name" value="PTS system IIB component-like"/>
    <property type="match status" value="1"/>
</dbReference>
<dbReference type="InterPro" id="IPR013011">
    <property type="entry name" value="PTS_EIIB_2"/>
</dbReference>
<keyword evidence="5" id="KW-0598">Phosphotransferase system</keyword>
<dbReference type="NCBIfam" id="TIGR00829">
    <property type="entry name" value="FRU"/>
    <property type="match status" value="1"/>
</dbReference>
<dbReference type="GO" id="GO:0016740">
    <property type="term" value="F:transferase activity"/>
    <property type="evidence" value="ECO:0007669"/>
    <property type="project" value="UniProtKB-KW"/>
</dbReference>
<dbReference type="InterPro" id="IPR003501">
    <property type="entry name" value="PTS_EIIB_2/3"/>
</dbReference>
<dbReference type="Pfam" id="PF02302">
    <property type="entry name" value="PTS_IIB"/>
    <property type="match status" value="1"/>
</dbReference>
<dbReference type="InterPro" id="IPR003353">
    <property type="entry name" value="PTS_IIB_fruc"/>
</dbReference>
<keyword evidence="4 8" id="KW-0808">Transferase</keyword>
<dbReference type="PANTHER" id="PTHR30505:SF0">
    <property type="entry name" value="FRUCTOSE-LIKE PTS SYSTEM EIIBC COMPONENT-RELATED"/>
    <property type="match status" value="1"/>
</dbReference>
<evidence type="ECO:0000313" key="9">
    <source>
        <dbReference type="Proteomes" id="UP001204320"/>
    </source>
</evidence>
<evidence type="ECO:0000256" key="5">
    <source>
        <dbReference type="ARBA" id="ARBA00022683"/>
    </source>
</evidence>
<dbReference type="CDD" id="cd05569">
    <property type="entry name" value="PTS_IIB_fructose"/>
    <property type="match status" value="1"/>
</dbReference>
<dbReference type="Proteomes" id="UP001204320">
    <property type="component" value="Unassembled WGS sequence"/>
</dbReference>
<dbReference type="RefSeq" id="WP_091004690.1">
    <property type="nucleotide sequence ID" value="NZ_JANSKA010000002.1"/>
</dbReference>
<reference evidence="8 9" key="1">
    <citation type="submission" date="2022-08" db="EMBL/GenBank/DDBJ databases">
        <title>Tractidigestivibacter montrealensis type strain KD21.</title>
        <authorList>
            <person name="Diop K."/>
            <person name="Richard C."/>
            <person name="Routy B."/>
        </authorList>
    </citation>
    <scope>NUCLEOTIDE SEQUENCE [LARGE SCALE GENOMIC DNA]</scope>
    <source>
        <strain evidence="8 9">KD21</strain>
    </source>
</reference>
<dbReference type="PROSITE" id="PS51099">
    <property type="entry name" value="PTS_EIIB_TYPE_2"/>
    <property type="match status" value="1"/>
</dbReference>
<evidence type="ECO:0000313" key="8">
    <source>
        <dbReference type="EMBL" id="MCR9035999.1"/>
    </source>
</evidence>
<dbReference type="InterPro" id="IPR050864">
    <property type="entry name" value="Bacterial_PTS_Sugar_Transport"/>
</dbReference>
<evidence type="ECO:0000256" key="3">
    <source>
        <dbReference type="ARBA" id="ARBA00022597"/>
    </source>
</evidence>
<sequence length="108" mass="11345">MAKKKYIVGVTACQIGIAHTFMAADSLRAALEEAGCEAKIETQGATGAEHVITDEDIARADGAIVAADVKIKGKERFDPVPTLSCKTKEVMTKDKAAEVVAELLEAIG</sequence>
<evidence type="ECO:0000256" key="4">
    <source>
        <dbReference type="ARBA" id="ARBA00022679"/>
    </source>
</evidence>
<protein>
    <submittedName>
        <fullName evidence="8">Fructose PTS transporter subunit IIB</fullName>
        <ecNumber evidence="8">2.7.1.202</ecNumber>
    </submittedName>
</protein>
<keyword evidence="1" id="KW-0813">Transport</keyword>
<evidence type="ECO:0000256" key="6">
    <source>
        <dbReference type="ARBA" id="ARBA00022777"/>
    </source>
</evidence>
<proteinExistence type="predicted"/>
<keyword evidence="2" id="KW-0597">Phosphoprotein</keyword>
<organism evidence="8 9">
    <name type="scientific">Tractidigestivibacter montrealensis</name>
    <dbReference type="NCBI Taxonomy" id="2972466"/>
    <lineage>
        <taxon>Bacteria</taxon>
        <taxon>Bacillati</taxon>
        <taxon>Actinomycetota</taxon>
        <taxon>Coriobacteriia</taxon>
        <taxon>Coriobacteriales</taxon>
        <taxon>Atopobiaceae</taxon>
        <taxon>Tractidigestivibacter</taxon>
    </lineage>
</organism>
<name>A0ABT1Z712_9ACTN</name>
<keyword evidence="9" id="KW-1185">Reference proteome</keyword>
<dbReference type="PANTHER" id="PTHR30505">
    <property type="entry name" value="FRUCTOSE-LIKE PERMEASE"/>
    <property type="match status" value="1"/>
</dbReference>